<dbReference type="InterPro" id="IPR036625">
    <property type="entry name" value="E3-bd_dom_sf"/>
</dbReference>
<dbReference type="InterPro" id="IPR011053">
    <property type="entry name" value="Single_hybrid_motif"/>
</dbReference>
<comment type="cofactor">
    <cofactor evidence="1 4">
        <name>(R)-lipoate</name>
        <dbReference type="ChEBI" id="CHEBI:83088"/>
    </cofactor>
</comment>
<keyword evidence="4" id="KW-0012">Acyltransferase</keyword>
<dbReference type="Pfam" id="PF02817">
    <property type="entry name" value="E3_binding"/>
    <property type="match status" value="2"/>
</dbReference>
<comment type="similarity">
    <text evidence="2 4">Belongs to the 2-oxoacid dehydrogenase family.</text>
</comment>
<evidence type="ECO:0000313" key="8">
    <source>
        <dbReference type="EMBL" id="MDA4845105.1"/>
    </source>
</evidence>
<comment type="caution">
    <text evidence="8">The sequence shown here is derived from an EMBL/GenBank/DDBJ whole genome shotgun (WGS) entry which is preliminary data.</text>
</comment>
<dbReference type="Gene3D" id="4.10.320.10">
    <property type="entry name" value="E3-binding domain"/>
    <property type="match status" value="2"/>
</dbReference>
<protein>
    <recommendedName>
        <fullName evidence="4">Dihydrolipoamide acetyltransferase component of pyruvate dehydrogenase complex</fullName>
        <ecNumber evidence="4">2.3.1.-</ecNumber>
    </recommendedName>
</protein>
<feature type="domain" description="Lipoyl-binding" evidence="6">
    <location>
        <begin position="4"/>
        <end position="79"/>
    </location>
</feature>
<dbReference type="PROSITE" id="PS50968">
    <property type="entry name" value="BIOTINYL_LIPOYL"/>
    <property type="match status" value="1"/>
</dbReference>
<feature type="domain" description="Peripheral subunit-binding (PSBD)" evidence="7">
    <location>
        <begin position="182"/>
        <end position="219"/>
    </location>
</feature>
<dbReference type="SUPFAM" id="SSF51230">
    <property type="entry name" value="Single hybrid motif"/>
    <property type="match status" value="1"/>
</dbReference>
<evidence type="ECO:0000256" key="5">
    <source>
        <dbReference type="SAM" id="MobiDB-lite"/>
    </source>
</evidence>
<feature type="domain" description="Peripheral subunit-binding (PSBD)" evidence="7">
    <location>
        <begin position="128"/>
        <end position="165"/>
    </location>
</feature>
<dbReference type="InterPro" id="IPR001078">
    <property type="entry name" value="2-oxoacid_DH_actylTfrase"/>
</dbReference>
<dbReference type="RefSeq" id="WP_271088668.1">
    <property type="nucleotide sequence ID" value="NZ_JAPJZH010000003.1"/>
</dbReference>
<dbReference type="Pfam" id="PF00198">
    <property type="entry name" value="2-oxoacid_dh"/>
    <property type="match status" value="1"/>
</dbReference>
<evidence type="ECO:0000313" key="9">
    <source>
        <dbReference type="Proteomes" id="UP001148313"/>
    </source>
</evidence>
<name>A0ABT4VK76_9HYPH</name>
<dbReference type="Pfam" id="PF00364">
    <property type="entry name" value="Biotin_lipoyl"/>
    <property type="match status" value="1"/>
</dbReference>
<dbReference type="SUPFAM" id="SSF52777">
    <property type="entry name" value="CoA-dependent acyltransferases"/>
    <property type="match status" value="1"/>
</dbReference>
<proteinExistence type="inferred from homology"/>
<evidence type="ECO:0000259" key="7">
    <source>
        <dbReference type="PROSITE" id="PS51826"/>
    </source>
</evidence>
<evidence type="ECO:0000259" key="6">
    <source>
        <dbReference type="PROSITE" id="PS50968"/>
    </source>
</evidence>
<dbReference type="Gene3D" id="2.40.50.100">
    <property type="match status" value="1"/>
</dbReference>
<evidence type="ECO:0000256" key="1">
    <source>
        <dbReference type="ARBA" id="ARBA00001938"/>
    </source>
</evidence>
<dbReference type="CDD" id="cd06849">
    <property type="entry name" value="lipoyl_domain"/>
    <property type="match status" value="1"/>
</dbReference>
<evidence type="ECO:0000256" key="4">
    <source>
        <dbReference type="RuleBase" id="RU003423"/>
    </source>
</evidence>
<dbReference type="Gene3D" id="3.30.559.10">
    <property type="entry name" value="Chloramphenicol acetyltransferase-like domain"/>
    <property type="match status" value="1"/>
</dbReference>
<keyword evidence="9" id="KW-1185">Reference proteome</keyword>
<dbReference type="SUPFAM" id="SSF47005">
    <property type="entry name" value="Peripheral subunit-binding domain of 2-oxo acid dehydrogenase complex"/>
    <property type="match status" value="2"/>
</dbReference>
<reference evidence="8" key="1">
    <citation type="submission" date="2022-11" db="EMBL/GenBank/DDBJ databases">
        <title>Hoeflea poritis sp. nov., isolated from scleractinian coral Porites lutea.</title>
        <authorList>
            <person name="Zhang G."/>
            <person name="Wei Q."/>
            <person name="Cai L."/>
        </authorList>
    </citation>
    <scope>NUCLEOTIDE SEQUENCE</scope>
    <source>
        <strain evidence="8">E7-10</strain>
    </source>
</reference>
<sequence>MTKITPVTLPKWGLEMYEGTVTAWHLAEGDNAEKGAELVDIETDKIVNSMEVEVPGTLRRIIVPEGEVAPVGTLIAVLADPSVDDAEIDGFISAFEPVDAGFEPSDEAPQENASQGTAAATPVAPDVKASPLARRAAEQAGIDITTIKGTGHGGKVLHDDVARGTGPSKSAEEIRAENETVNASPNARKFANEVRLSLAGLSGTGRRGRISLGDAEEAAIAAGLWSRPVKTERRSARRASRLRAGVEQPFTGMRKSIATALVASKQTVPHFYTIVDIRIDALKDLRQRINASGDASKVSVNDLLIRATALALKEHPEVNVHVSDNGVTVFEAADICIAVAVQGGLITPVLRDAGNRTLQDIAVMSADLAARARSRQLEAPELKGGTFTVSNLGMYGVREFDAIINAPQGAILAVGGPRREAIEDPNGGIGFATVISVTLSADHRAIDGVLAAQFLATLKRLLENPGQLED</sequence>
<dbReference type="PANTHER" id="PTHR23151:SF90">
    <property type="entry name" value="DIHYDROLIPOYLLYSINE-RESIDUE ACETYLTRANSFERASE COMPONENT OF PYRUVATE DEHYDROGENASE COMPLEX, MITOCHONDRIAL-RELATED"/>
    <property type="match status" value="1"/>
</dbReference>
<dbReference type="EC" id="2.3.1.-" evidence="4"/>
<keyword evidence="3 4" id="KW-0450">Lipoyl</keyword>
<dbReference type="EMBL" id="JAPJZH010000003">
    <property type="protein sequence ID" value="MDA4845105.1"/>
    <property type="molecule type" value="Genomic_DNA"/>
</dbReference>
<keyword evidence="4" id="KW-0808">Transferase</keyword>
<evidence type="ECO:0000256" key="2">
    <source>
        <dbReference type="ARBA" id="ARBA00007317"/>
    </source>
</evidence>
<dbReference type="InterPro" id="IPR000089">
    <property type="entry name" value="Biotin_lipoyl"/>
</dbReference>
<dbReference type="InterPro" id="IPR023213">
    <property type="entry name" value="CAT-like_dom_sf"/>
</dbReference>
<dbReference type="InterPro" id="IPR004167">
    <property type="entry name" value="PSBD"/>
</dbReference>
<evidence type="ECO:0000256" key="3">
    <source>
        <dbReference type="ARBA" id="ARBA00022823"/>
    </source>
</evidence>
<feature type="region of interest" description="Disordered" evidence="5">
    <location>
        <begin position="99"/>
        <end position="126"/>
    </location>
</feature>
<dbReference type="PROSITE" id="PS51826">
    <property type="entry name" value="PSBD"/>
    <property type="match status" value="2"/>
</dbReference>
<gene>
    <name evidence="8" type="ORF">OOZ53_07065</name>
</gene>
<accession>A0ABT4VK76</accession>
<dbReference type="Proteomes" id="UP001148313">
    <property type="component" value="Unassembled WGS sequence"/>
</dbReference>
<dbReference type="PANTHER" id="PTHR23151">
    <property type="entry name" value="DIHYDROLIPOAMIDE ACETYL/SUCCINYL-TRANSFERASE-RELATED"/>
    <property type="match status" value="1"/>
</dbReference>
<organism evidence="8 9">
    <name type="scientific">Hoeflea poritis</name>
    <dbReference type="NCBI Taxonomy" id="2993659"/>
    <lineage>
        <taxon>Bacteria</taxon>
        <taxon>Pseudomonadati</taxon>
        <taxon>Pseudomonadota</taxon>
        <taxon>Alphaproteobacteria</taxon>
        <taxon>Hyphomicrobiales</taxon>
        <taxon>Rhizobiaceae</taxon>
        <taxon>Hoeflea</taxon>
    </lineage>
</organism>
<dbReference type="InterPro" id="IPR045257">
    <property type="entry name" value="E2/Pdx1"/>
</dbReference>